<evidence type="ECO:0000256" key="3">
    <source>
        <dbReference type="ARBA" id="ARBA00022794"/>
    </source>
</evidence>
<evidence type="ECO:0000256" key="4">
    <source>
        <dbReference type="ARBA" id="ARBA00022846"/>
    </source>
</evidence>
<evidence type="ECO:0000313" key="12">
    <source>
        <dbReference type="EMBL" id="CAG9322952.1"/>
    </source>
</evidence>
<dbReference type="EMBL" id="CAJZBQ010000033">
    <property type="protein sequence ID" value="CAG9322952.1"/>
    <property type="molecule type" value="Genomic_DNA"/>
</dbReference>
<dbReference type="GO" id="GO:0001534">
    <property type="term" value="C:radial spoke"/>
    <property type="evidence" value="ECO:0007669"/>
    <property type="project" value="InterPro"/>
</dbReference>
<feature type="compositionally biased region" description="Acidic residues" evidence="11">
    <location>
        <begin position="122"/>
        <end position="132"/>
    </location>
</feature>
<organism evidence="12 13">
    <name type="scientific">Blepharisma stoltei</name>
    <dbReference type="NCBI Taxonomy" id="1481888"/>
    <lineage>
        <taxon>Eukaryota</taxon>
        <taxon>Sar</taxon>
        <taxon>Alveolata</taxon>
        <taxon>Ciliophora</taxon>
        <taxon>Postciliodesmatophora</taxon>
        <taxon>Heterotrichea</taxon>
        <taxon>Heterotrichida</taxon>
        <taxon>Blepharismidae</taxon>
        <taxon>Blepharisma</taxon>
    </lineage>
</organism>
<sequence length="294" mass="34292">MLSEKFPQDLSNLWPTGVTLNLEERMNLQLSFYKIFEQEDFEEVLFWGKIKGVTKDYYIAMALNYKGHYEFPNKRFFWCTSQNWTFAELSAINPNDKEHVEKFNTFFSGEHDKILVPAPEPEQQEGAEEQGEEHEKDSLASTEEEKIPAKNFTELDRLAYVVRAIEQDCSVVPEGSFRMTPSHELIRNKAFEGLSRQDIRDIKKYFHFRNVQLPEKREQLDRDDALFTYDFLDPVEKDLPKGTWSLQVDHSGNLATLRSFLWPGYFAFHKANSDVFGGVYIGEGVKNADLPFML</sequence>
<dbReference type="Pfam" id="PF04712">
    <property type="entry name" value="Radial_spoke"/>
    <property type="match status" value="1"/>
</dbReference>
<evidence type="ECO:0000256" key="11">
    <source>
        <dbReference type="SAM" id="MobiDB-lite"/>
    </source>
</evidence>
<keyword evidence="2" id="KW-0963">Cytoplasm</keyword>
<keyword evidence="7" id="KW-0966">Cell projection</keyword>
<protein>
    <recommendedName>
        <fullName evidence="10">Radial spoke head protein 9 homolog</fullName>
    </recommendedName>
</protein>
<accession>A0AAU9JCV6</accession>
<dbReference type="Proteomes" id="UP001162131">
    <property type="component" value="Unassembled WGS sequence"/>
</dbReference>
<evidence type="ECO:0000313" key="13">
    <source>
        <dbReference type="Proteomes" id="UP001162131"/>
    </source>
</evidence>
<evidence type="ECO:0000256" key="7">
    <source>
        <dbReference type="ARBA" id="ARBA00023273"/>
    </source>
</evidence>
<dbReference type="GO" id="GO:0044458">
    <property type="term" value="P:motile cilium assembly"/>
    <property type="evidence" value="ECO:0007669"/>
    <property type="project" value="TreeGrafter"/>
</dbReference>
<evidence type="ECO:0000256" key="8">
    <source>
        <dbReference type="ARBA" id="ARBA00037822"/>
    </source>
</evidence>
<comment type="subcellular location">
    <subcellularLocation>
        <location evidence="8">Cell projection</location>
        <location evidence="8">Kinocilium</location>
    </subcellularLocation>
    <subcellularLocation>
        <location evidence="1">Cytoplasm</location>
        <location evidence="1">Cytoskeleton</location>
        <location evidence="1">Flagellum axoneme</location>
    </subcellularLocation>
</comment>
<dbReference type="InterPro" id="IPR006802">
    <property type="entry name" value="Radial_spoke"/>
</dbReference>
<feature type="compositionally biased region" description="Basic and acidic residues" evidence="11">
    <location>
        <begin position="133"/>
        <end position="146"/>
    </location>
</feature>
<evidence type="ECO:0000256" key="9">
    <source>
        <dbReference type="ARBA" id="ARBA00038319"/>
    </source>
</evidence>
<keyword evidence="13" id="KW-1185">Reference proteome</keyword>
<keyword evidence="6" id="KW-0206">Cytoskeleton</keyword>
<name>A0AAU9JCV6_9CILI</name>
<reference evidence="12" key="1">
    <citation type="submission" date="2021-09" db="EMBL/GenBank/DDBJ databases">
        <authorList>
            <consortium name="AG Swart"/>
            <person name="Singh M."/>
            <person name="Singh A."/>
            <person name="Seah K."/>
            <person name="Emmerich C."/>
        </authorList>
    </citation>
    <scope>NUCLEOTIDE SEQUENCE</scope>
    <source>
        <strain evidence="12">ATCC30299</strain>
    </source>
</reference>
<keyword evidence="4" id="KW-0282">Flagellum</keyword>
<evidence type="ECO:0000256" key="6">
    <source>
        <dbReference type="ARBA" id="ARBA00023212"/>
    </source>
</evidence>
<gene>
    <name evidence="12" type="ORF">BSTOLATCC_MIC32857</name>
</gene>
<comment type="similarity">
    <text evidence="9">Belongs to the flagellar radial spoke RSP9 family.</text>
</comment>
<dbReference type="PANTHER" id="PTHR22069:SF0">
    <property type="entry name" value="RADIAL SPOKE HEAD PROTEIN 9 HOMOLOG"/>
    <property type="match status" value="1"/>
</dbReference>
<feature type="region of interest" description="Disordered" evidence="11">
    <location>
        <begin position="120"/>
        <end position="146"/>
    </location>
</feature>
<evidence type="ECO:0000256" key="10">
    <source>
        <dbReference type="ARBA" id="ARBA00041080"/>
    </source>
</evidence>
<dbReference type="GO" id="GO:0035082">
    <property type="term" value="P:axoneme assembly"/>
    <property type="evidence" value="ECO:0007669"/>
    <property type="project" value="InterPro"/>
</dbReference>
<proteinExistence type="inferred from homology"/>
<dbReference type="InterPro" id="IPR055316">
    <property type="entry name" value="RSP9"/>
</dbReference>
<dbReference type="GO" id="GO:0060294">
    <property type="term" value="P:cilium movement involved in cell motility"/>
    <property type="evidence" value="ECO:0007669"/>
    <property type="project" value="InterPro"/>
</dbReference>
<dbReference type="PANTHER" id="PTHR22069">
    <property type="entry name" value="MITOCHONDRIAL RIBOSOMAL PROTEIN S18"/>
    <property type="match status" value="1"/>
</dbReference>
<evidence type="ECO:0000256" key="1">
    <source>
        <dbReference type="ARBA" id="ARBA00004611"/>
    </source>
</evidence>
<evidence type="ECO:0000256" key="5">
    <source>
        <dbReference type="ARBA" id="ARBA00023069"/>
    </source>
</evidence>
<evidence type="ECO:0000256" key="2">
    <source>
        <dbReference type="ARBA" id="ARBA00022490"/>
    </source>
</evidence>
<dbReference type="AlphaFoldDB" id="A0AAU9JCV6"/>
<keyword evidence="3" id="KW-0970">Cilium biogenesis/degradation</keyword>
<comment type="caution">
    <text evidence="12">The sequence shown here is derived from an EMBL/GenBank/DDBJ whole genome shotgun (WGS) entry which is preliminary data.</text>
</comment>
<keyword evidence="5" id="KW-0969">Cilium</keyword>